<name>A0A2Z6ILH0_ACIFI</name>
<gene>
    <name evidence="1" type="ORF">AFERRID_26100</name>
</gene>
<dbReference type="Proteomes" id="UP000280188">
    <property type="component" value="Chromosome"/>
</dbReference>
<accession>A0A2Z6ILH0</accession>
<evidence type="ECO:0000313" key="2">
    <source>
        <dbReference type="Proteomes" id="UP000280188"/>
    </source>
</evidence>
<dbReference type="EMBL" id="AP018795">
    <property type="protein sequence ID" value="BBF66392.1"/>
    <property type="molecule type" value="Genomic_DNA"/>
</dbReference>
<organism evidence="1 2">
    <name type="scientific">Acidithiobacillus ferridurans</name>
    <dbReference type="NCBI Taxonomy" id="1232575"/>
    <lineage>
        <taxon>Bacteria</taxon>
        <taxon>Pseudomonadati</taxon>
        <taxon>Pseudomonadota</taxon>
        <taxon>Acidithiobacillia</taxon>
        <taxon>Acidithiobacillales</taxon>
        <taxon>Acidithiobacillaceae</taxon>
        <taxon>Acidithiobacillus</taxon>
    </lineage>
</organism>
<keyword evidence="2" id="KW-1185">Reference proteome</keyword>
<protein>
    <submittedName>
        <fullName evidence="1">Uncharacterized protein</fullName>
    </submittedName>
</protein>
<reference evidence="1 2" key="1">
    <citation type="journal article" date="2018" name="Microbiol. Resour. Announc.">
        <title>Complete Genome Sequence of Acidithiobacillus ferridurans JCM 18981.</title>
        <authorList>
            <person name="Miyauchi T."/>
            <person name="Kouzuma A."/>
            <person name="Abe T."/>
            <person name="Watanabe K."/>
        </authorList>
    </citation>
    <scope>NUCLEOTIDE SEQUENCE [LARGE SCALE GENOMIC DNA]</scope>
    <source>
        <strain evidence="2">ATCC 33020 / DSM 29468 / JCM 18981 / 11Fe</strain>
    </source>
</reference>
<dbReference type="AlphaFoldDB" id="A0A2Z6ILH0"/>
<sequence length="66" mass="7524">MLVQLTEQPMEFLARSALPYLKDFLPQGMHRFMLGQQGLYPGQFRRMGVQPGGDRTGSQIRMLVTP</sequence>
<dbReference type="KEGG" id="afj:AFERRID_26100"/>
<proteinExistence type="predicted"/>
<evidence type="ECO:0000313" key="1">
    <source>
        <dbReference type="EMBL" id="BBF66392.1"/>
    </source>
</evidence>